<feature type="compositionally biased region" description="Basic residues" evidence="1">
    <location>
        <begin position="277"/>
        <end position="289"/>
    </location>
</feature>
<feature type="compositionally biased region" description="Basic and acidic residues" evidence="1">
    <location>
        <begin position="476"/>
        <end position="493"/>
    </location>
</feature>
<feature type="region of interest" description="Disordered" evidence="1">
    <location>
        <begin position="449"/>
        <end position="632"/>
    </location>
</feature>
<feature type="compositionally biased region" description="Basic and acidic residues" evidence="1">
    <location>
        <begin position="44"/>
        <end position="54"/>
    </location>
</feature>
<feature type="compositionally biased region" description="Basic and acidic residues" evidence="1">
    <location>
        <begin position="290"/>
        <end position="307"/>
    </location>
</feature>
<feature type="domain" description="DUF7774" evidence="2">
    <location>
        <begin position="81"/>
        <end position="172"/>
    </location>
</feature>
<dbReference type="Proteomes" id="UP001331761">
    <property type="component" value="Unassembled WGS sequence"/>
</dbReference>
<feature type="compositionally biased region" description="Acidic residues" evidence="1">
    <location>
        <begin position="621"/>
        <end position="632"/>
    </location>
</feature>
<dbReference type="AlphaFoldDB" id="A0AAN8J326"/>
<keyword evidence="4" id="KW-1185">Reference proteome</keyword>
<dbReference type="PANTHER" id="PTHR38630">
    <property type="entry name" value="PROTEIN CBG12780"/>
    <property type="match status" value="1"/>
</dbReference>
<feature type="region of interest" description="Disordered" evidence="1">
    <location>
        <begin position="211"/>
        <end position="324"/>
    </location>
</feature>
<proteinExistence type="predicted"/>
<name>A0AAN8J326_TRICO</name>
<comment type="caution">
    <text evidence="3">The sequence shown here is derived from an EMBL/GenBank/DDBJ whole genome shotgun (WGS) entry which is preliminary data.</text>
</comment>
<feature type="compositionally biased region" description="Basic and acidic residues" evidence="1">
    <location>
        <begin position="547"/>
        <end position="588"/>
    </location>
</feature>
<feature type="compositionally biased region" description="Polar residues" evidence="1">
    <location>
        <begin position="211"/>
        <end position="228"/>
    </location>
</feature>
<reference evidence="3 4" key="1">
    <citation type="submission" date="2019-10" db="EMBL/GenBank/DDBJ databases">
        <title>Assembly and Annotation for the nematode Trichostrongylus colubriformis.</title>
        <authorList>
            <person name="Martin J."/>
        </authorList>
    </citation>
    <scope>NUCLEOTIDE SEQUENCE [LARGE SCALE GENOMIC DNA]</scope>
    <source>
        <strain evidence="3">G859</strain>
        <tissue evidence="3">Whole worm</tissue>
    </source>
</reference>
<dbReference type="InterPro" id="IPR056676">
    <property type="entry name" value="DUF7774"/>
</dbReference>
<dbReference type="Pfam" id="PF24983">
    <property type="entry name" value="DUF7774"/>
    <property type="match status" value="1"/>
</dbReference>
<feature type="compositionally biased region" description="Basic residues" evidence="1">
    <location>
        <begin position="34"/>
        <end position="43"/>
    </location>
</feature>
<feature type="compositionally biased region" description="Basic and acidic residues" evidence="1">
    <location>
        <begin position="596"/>
        <end position="620"/>
    </location>
</feature>
<evidence type="ECO:0000313" key="4">
    <source>
        <dbReference type="Proteomes" id="UP001331761"/>
    </source>
</evidence>
<evidence type="ECO:0000256" key="1">
    <source>
        <dbReference type="SAM" id="MobiDB-lite"/>
    </source>
</evidence>
<evidence type="ECO:0000259" key="2">
    <source>
        <dbReference type="Pfam" id="PF24983"/>
    </source>
</evidence>
<dbReference type="EMBL" id="WIXE01004211">
    <property type="protein sequence ID" value="KAK5983239.1"/>
    <property type="molecule type" value="Genomic_DNA"/>
</dbReference>
<feature type="region of interest" description="Disordered" evidence="1">
    <location>
        <begin position="34"/>
        <end position="62"/>
    </location>
</feature>
<sequence length="632" mass="72213">MNFGGVAYTERSADSLTYLSLYRKCVFVVSKQSKRPRKASQRQRPREEVSKSNHNDIVNAETGSIREAQEDFNVGEIISHRDFPLALRVMVEIKKHRMLENSLSPGDTEEVRHFFESEMSCPSYRVMRLIHEALNKCWDQLMDKYGEFQFSNEILILLCEREKLKLRLFDVMMAYPDFIPVSWGGRHIVEISEPMLLPVQSLMGALSSNGVASTANTPVPRSQSTILSDKNRLEEHRRKEPAVRRRSKRDRIHREEAAVESPNHLKKSPSPSPKQRSPVRSRTRRKRAPSSRDRLAKEKSASIHKPEAAIPSPRASPKIDGEQKPVVVPKETKQVASPQPSPQQVVVVVSQTKGKEKADVIATEKAEVKFLKVEAVKKQDVTPTPVPKRKIMKTAEDPIRTLEESSKYDKTIPETLLKKVQLLREHQEKTKTEEAKTVEDKFSDLVAPTQEFELAPSQPPKHLRYKKSYEIIPSTPDHHERYKLSDLIDRATQDDSEVAPESGRNLSEKGIEKVKENAPKKGAEKEAKAQDLIDRATQDDSEVVPESGRKVYERDTEKEKKKVPKKDAATEAKTQESRREDEPVKIVKENVNFGERITKEQLQEPKEEKADDSDTKGEEKKDDEDDDDDEQE</sequence>
<evidence type="ECO:0000313" key="3">
    <source>
        <dbReference type="EMBL" id="KAK5983239.1"/>
    </source>
</evidence>
<organism evidence="3 4">
    <name type="scientific">Trichostrongylus colubriformis</name>
    <name type="common">Black scour worm</name>
    <dbReference type="NCBI Taxonomy" id="6319"/>
    <lineage>
        <taxon>Eukaryota</taxon>
        <taxon>Metazoa</taxon>
        <taxon>Ecdysozoa</taxon>
        <taxon>Nematoda</taxon>
        <taxon>Chromadorea</taxon>
        <taxon>Rhabditida</taxon>
        <taxon>Rhabditina</taxon>
        <taxon>Rhabditomorpha</taxon>
        <taxon>Strongyloidea</taxon>
        <taxon>Trichostrongylidae</taxon>
        <taxon>Trichostrongylus</taxon>
    </lineage>
</organism>
<protein>
    <recommendedName>
        <fullName evidence="2">DUF7774 domain-containing protein</fullName>
    </recommendedName>
</protein>
<feature type="compositionally biased region" description="Basic and acidic residues" evidence="1">
    <location>
        <begin position="229"/>
        <end position="243"/>
    </location>
</feature>
<gene>
    <name evidence="3" type="ORF">GCK32_014046</name>
</gene>
<dbReference type="PANTHER" id="PTHR38630:SF1">
    <property type="entry name" value="DEK_C DOMAIN-CONTAINING PROTEIN-RELATED"/>
    <property type="match status" value="1"/>
</dbReference>
<accession>A0AAN8J326</accession>
<feature type="compositionally biased region" description="Basic and acidic residues" evidence="1">
    <location>
        <begin position="506"/>
        <end position="538"/>
    </location>
</feature>